<protein>
    <submittedName>
        <fullName evidence="1">CLUMA_CG018483, isoform A</fullName>
    </submittedName>
</protein>
<sequence length="134" mass="16079">MSMIKEKRGIQKCRLCRNHGIDVIRFGHSPCQFEQDHLDSFGEPCLDCKNTKERREKSAREIQRKRKFSCFLNEHCSSDETHGKQRKEKQCRKCRVHGVVSKFGKKHLEIKFMQQVQIHRMIKTWIEEVFWLSS</sequence>
<evidence type="ECO:0000313" key="1">
    <source>
        <dbReference type="EMBL" id="CRL05379.1"/>
    </source>
</evidence>
<dbReference type="AlphaFoldDB" id="A0A1J1IYM1"/>
<name>A0A1J1IYM1_9DIPT</name>
<accession>A0A1J1IYM1</accession>
<gene>
    <name evidence="1" type="ORF">CLUMA_CG018483</name>
</gene>
<keyword evidence="2" id="KW-1185">Reference proteome</keyword>
<reference evidence="1 2" key="1">
    <citation type="submission" date="2015-04" db="EMBL/GenBank/DDBJ databases">
        <authorList>
            <person name="Syromyatnikov M.Y."/>
            <person name="Popov V.N."/>
        </authorList>
    </citation>
    <scope>NUCLEOTIDE SEQUENCE [LARGE SCALE GENOMIC DNA]</scope>
</reference>
<proteinExistence type="predicted"/>
<dbReference type="EMBL" id="CVRI01000064">
    <property type="protein sequence ID" value="CRL05379.1"/>
    <property type="molecule type" value="Genomic_DNA"/>
</dbReference>
<dbReference type="Proteomes" id="UP000183832">
    <property type="component" value="Unassembled WGS sequence"/>
</dbReference>
<organism evidence="1 2">
    <name type="scientific">Clunio marinus</name>
    <dbReference type="NCBI Taxonomy" id="568069"/>
    <lineage>
        <taxon>Eukaryota</taxon>
        <taxon>Metazoa</taxon>
        <taxon>Ecdysozoa</taxon>
        <taxon>Arthropoda</taxon>
        <taxon>Hexapoda</taxon>
        <taxon>Insecta</taxon>
        <taxon>Pterygota</taxon>
        <taxon>Neoptera</taxon>
        <taxon>Endopterygota</taxon>
        <taxon>Diptera</taxon>
        <taxon>Nematocera</taxon>
        <taxon>Chironomoidea</taxon>
        <taxon>Chironomidae</taxon>
        <taxon>Clunio</taxon>
    </lineage>
</organism>
<evidence type="ECO:0000313" key="2">
    <source>
        <dbReference type="Proteomes" id="UP000183832"/>
    </source>
</evidence>